<dbReference type="SUPFAM" id="SSF54001">
    <property type="entry name" value="Cysteine proteinases"/>
    <property type="match status" value="1"/>
</dbReference>
<evidence type="ECO:0000313" key="5">
    <source>
        <dbReference type="EMBL" id="CAD9602746.1"/>
    </source>
</evidence>
<dbReference type="Gene3D" id="3.90.70.10">
    <property type="entry name" value="Cysteine proteinases"/>
    <property type="match status" value="1"/>
</dbReference>
<keyword evidence="2" id="KW-0865">Zymogen</keyword>
<dbReference type="InterPro" id="IPR000668">
    <property type="entry name" value="Peptidase_C1A_C"/>
</dbReference>
<feature type="domain" description="Peptidase C1A papain C-terminal" evidence="4">
    <location>
        <begin position="63"/>
        <end position="315"/>
    </location>
</feature>
<accession>A0A7S2PJ55</accession>
<dbReference type="GO" id="GO:0006508">
    <property type="term" value="P:proteolysis"/>
    <property type="evidence" value="ECO:0007669"/>
    <property type="project" value="InterPro"/>
</dbReference>
<feature type="signal peptide" evidence="3">
    <location>
        <begin position="1"/>
        <end position="20"/>
    </location>
</feature>
<dbReference type="PROSITE" id="PS00640">
    <property type="entry name" value="THIOL_PROTEASE_ASN"/>
    <property type="match status" value="1"/>
</dbReference>
<dbReference type="SMART" id="SM00645">
    <property type="entry name" value="Pept_C1"/>
    <property type="match status" value="1"/>
</dbReference>
<dbReference type="FunFam" id="3.90.70.10:FF:000117">
    <property type="entry name" value="Probable papain cysteine protease"/>
    <property type="match status" value="1"/>
</dbReference>
<sequence length="388" mass="42512">MKLWTATTTLLLSITTAAAAAEAESEESKSTYKSEYKLLSQHDVREDYSSPLPHTYINSDAALPEAFSWGDVDGVSYLTRSLNQHIPQYCGSCWAHGAMSALADRIKIARGPGATDEINLSIQYILNCGTEMAGSCYGGTASGAYQFVKSSGGIPYDTCQPYLACSHDSQEGFCGNVDTTCSAFNTCRTCGSFSKYEQCTEIYPYPKATIAEYGSTPQDVEAIKAEIYARGPVAAGVNAEPIVGYTGGVVTDTTFWHKMVNHVVSIVGWGVDKETNKSYWIVRNSWGQYWGEMGYFRIVMGHNALGIESEIYWATPGEFTVTNYPCNEDGSNCKYEKGVHKYVDPSEDVEKVQLRLQKHAGAEKKGTGILRGSTHYVAEQYEDGSDIM</sequence>
<dbReference type="InterPro" id="IPR013128">
    <property type="entry name" value="Peptidase_C1A"/>
</dbReference>
<proteinExistence type="inferred from homology"/>
<dbReference type="GO" id="GO:0008234">
    <property type="term" value="F:cysteine-type peptidase activity"/>
    <property type="evidence" value="ECO:0007669"/>
    <property type="project" value="InterPro"/>
</dbReference>
<dbReference type="Pfam" id="PF00112">
    <property type="entry name" value="Peptidase_C1"/>
    <property type="match status" value="1"/>
</dbReference>
<evidence type="ECO:0000256" key="1">
    <source>
        <dbReference type="ARBA" id="ARBA00008455"/>
    </source>
</evidence>
<feature type="chain" id="PRO_5030624287" description="Peptidase C1A papain C-terminal domain-containing protein" evidence="3">
    <location>
        <begin position="21"/>
        <end position="388"/>
    </location>
</feature>
<dbReference type="InterPro" id="IPR025661">
    <property type="entry name" value="Pept_asp_AS"/>
</dbReference>
<name>A0A7S2PJ55_9STRA</name>
<protein>
    <recommendedName>
        <fullName evidence="4">Peptidase C1A papain C-terminal domain-containing protein</fullName>
    </recommendedName>
</protein>
<reference evidence="5" key="1">
    <citation type="submission" date="2021-01" db="EMBL/GenBank/DDBJ databases">
        <authorList>
            <person name="Corre E."/>
            <person name="Pelletier E."/>
            <person name="Niang G."/>
            <person name="Scheremetjew M."/>
            <person name="Finn R."/>
            <person name="Kale V."/>
            <person name="Holt S."/>
            <person name="Cochrane G."/>
            <person name="Meng A."/>
            <person name="Brown T."/>
            <person name="Cohen L."/>
        </authorList>
    </citation>
    <scope>NUCLEOTIDE SEQUENCE</scope>
    <source>
        <strain evidence="5">B650</strain>
    </source>
</reference>
<comment type="similarity">
    <text evidence="1">Belongs to the peptidase C1 family.</text>
</comment>
<dbReference type="PRINTS" id="PR00705">
    <property type="entry name" value="PAPAIN"/>
</dbReference>
<dbReference type="EMBL" id="HBGY01027875">
    <property type="protein sequence ID" value="CAD9602746.1"/>
    <property type="molecule type" value="Transcribed_RNA"/>
</dbReference>
<evidence type="ECO:0000259" key="4">
    <source>
        <dbReference type="SMART" id="SM00645"/>
    </source>
</evidence>
<dbReference type="AlphaFoldDB" id="A0A7S2PJ55"/>
<evidence type="ECO:0000256" key="2">
    <source>
        <dbReference type="ARBA" id="ARBA00023145"/>
    </source>
</evidence>
<dbReference type="PANTHER" id="PTHR12411">
    <property type="entry name" value="CYSTEINE PROTEASE FAMILY C1-RELATED"/>
    <property type="match status" value="1"/>
</dbReference>
<gene>
    <name evidence="5" type="ORF">LDAN0321_LOCUS17248</name>
</gene>
<organism evidence="5">
    <name type="scientific">Leptocylindrus danicus</name>
    <dbReference type="NCBI Taxonomy" id="163516"/>
    <lineage>
        <taxon>Eukaryota</taxon>
        <taxon>Sar</taxon>
        <taxon>Stramenopiles</taxon>
        <taxon>Ochrophyta</taxon>
        <taxon>Bacillariophyta</taxon>
        <taxon>Coscinodiscophyceae</taxon>
        <taxon>Chaetocerotophycidae</taxon>
        <taxon>Leptocylindrales</taxon>
        <taxon>Leptocylindraceae</taxon>
        <taxon>Leptocylindrus</taxon>
    </lineage>
</organism>
<dbReference type="InterPro" id="IPR038765">
    <property type="entry name" value="Papain-like_cys_pep_sf"/>
</dbReference>
<evidence type="ECO:0000256" key="3">
    <source>
        <dbReference type="SAM" id="SignalP"/>
    </source>
</evidence>
<keyword evidence="3" id="KW-0732">Signal</keyword>